<sequence>MKGLRLSWRHSRSTYLCTAGSVLLSLLLAMRLETWQRLNYNRHNHRPASFSCEGQQELHKKSTLRNLPEVPPTTVELLQL</sequence>
<evidence type="ECO:0000313" key="1">
    <source>
        <dbReference type="EMBL" id="KAK6292217.1"/>
    </source>
</evidence>
<keyword evidence="2" id="KW-1185">Reference proteome</keyword>
<name>A0AAN8KGW4_9TELE</name>
<dbReference type="AlphaFoldDB" id="A0AAN8KGW4"/>
<protein>
    <submittedName>
        <fullName evidence="1">Uncharacterized protein</fullName>
    </submittedName>
</protein>
<dbReference type="EMBL" id="JAGTTL010000039">
    <property type="protein sequence ID" value="KAK6292217.1"/>
    <property type="molecule type" value="Genomic_DNA"/>
</dbReference>
<accession>A0AAN8KGW4</accession>
<organism evidence="1 2">
    <name type="scientific">Coregonus suidteri</name>
    <dbReference type="NCBI Taxonomy" id="861788"/>
    <lineage>
        <taxon>Eukaryota</taxon>
        <taxon>Metazoa</taxon>
        <taxon>Chordata</taxon>
        <taxon>Craniata</taxon>
        <taxon>Vertebrata</taxon>
        <taxon>Euteleostomi</taxon>
        <taxon>Actinopterygii</taxon>
        <taxon>Neopterygii</taxon>
        <taxon>Teleostei</taxon>
        <taxon>Protacanthopterygii</taxon>
        <taxon>Salmoniformes</taxon>
        <taxon>Salmonidae</taxon>
        <taxon>Coregoninae</taxon>
        <taxon>Coregonus</taxon>
    </lineage>
</organism>
<reference evidence="1 2" key="1">
    <citation type="submission" date="2021-04" db="EMBL/GenBank/DDBJ databases">
        <authorList>
            <person name="De Guttry C."/>
            <person name="Zahm M."/>
            <person name="Klopp C."/>
            <person name="Cabau C."/>
            <person name="Louis A."/>
            <person name="Berthelot C."/>
            <person name="Parey E."/>
            <person name="Roest Crollius H."/>
            <person name="Montfort J."/>
            <person name="Robinson-Rechavi M."/>
            <person name="Bucao C."/>
            <person name="Bouchez O."/>
            <person name="Gislard M."/>
            <person name="Lluch J."/>
            <person name="Milhes M."/>
            <person name="Lampietro C."/>
            <person name="Lopez Roques C."/>
            <person name="Donnadieu C."/>
            <person name="Braasch I."/>
            <person name="Desvignes T."/>
            <person name="Postlethwait J."/>
            <person name="Bobe J."/>
            <person name="Wedekind C."/>
            <person name="Guiguen Y."/>
        </authorList>
    </citation>
    <scope>NUCLEOTIDE SEQUENCE [LARGE SCALE GENOMIC DNA]</scope>
    <source>
        <strain evidence="1">Cs_M1</strain>
        <tissue evidence="1">Blood</tissue>
    </source>
</reference>
<comment type="caution">
    <text evidence="1">The sequence shown here is derived from an EMBL/GenBank/DDBJ whole genome shotgun (WGS) entry which is preliminary data.</text>
</comment>
<evidence type="ECO:0000313" key="2">
    <source>
        <dbReference type="Proteomes" id="UP001356427"/>
    </source>
</evidence>
<gene>
    <name evidence="1" type="ORF">J4Q44_G00380020</name>
</gene>
<proteinExistence type="predicted"/>
<dbReference type="Proteomes" id="UP001356427">
    <property type="component" value="Unassembled WGS sequence"/>
</dbReference>